<evidence type="ECO:0000313" key="2">
    <source>
        <dbReference type="Proteomes" id="UP000005017"/>
    </source>
</evidence>
<name>D2MLX0_9FIRM</name>
<organism evidence="1 2">
    <name type="scientific">Bulleidia extructa W1219</name>
    <dbReference type="NCBI Taxonomy" id="679192"/>
    <lineage>
        <taxon>Bacteria</taxon>
        <taxon>Bacillati</taxon>
        <taxon>Bacillota</taxon>
        <taxon>Erysipelotrichia</taxon>
        <taxon>Erysipelotrichales</taxon>
        <taxon>Erysipelotrichaceae</taxon>
        <taxon>Bulleidia</taxon>
    </lineage>
</organism>
<reference evidence="2" key="1">
    <citation type="submission" date="2009-12" db="EMBL/GenBank/DDBJ databases">
        <title>Sequence of Clostridiales genomosp. BVAB3 str. UPII9-5.</title>
        <authorList>
            <person name="Madupu R."/>
            <person name="Durkin A.S."/>
            <person name="Torralba M."/>
            <person name="Methe B."/>
            <person name="Sutton G.G."/>
            <person name="Strausberg R.L."/>
            <person name="Nelson K.E."/>
        </authorList>
    </citation>
    <scope>NUCLEOTIDE SEQUENCE [LARGE SCALE GENOMIC DNA]</scope>
    <source>
        <strain evidence="2">W1219</strain>
    </source>
</reference>
<gene>
    <name evidence="1" type="ORF">HMPREF9013_0738</name>
</gene>
<accession>D2MLX0</accession>
<dbReference type="AlphaFoldDB" id="D2MLX0"/>
<evidence type="ECO:0000313" key="1">
    <source>
        <dbReference type="EMBL" id="EFC06046.1"/>
    </source>
</evidence>
<dbReference type="STRING" id="679192.HMPREF9013_0738"/>
<dbReference type="Proteomes" id="UP000005017">
    <property type="component" value="Unassembled WGS sequence"/>
</dbReference>
<sequence>MGKDEFLVQLSLNVQEPVHSVTMVLTENGQILTKKRMEVDVNHKDRLLYFYFNRQELKALKDVQGFSVQIYLFTKEDHKNDWNLGNANSVNGVIQFAPIYGRTYQVRVDGNAKQEFWSSWQEVKTK</sequence>
<protein>
    <submittedName>
        <fullName evidence="1">Uncharacterized protein</fullName>
    </submittedName>
</protein>
<comment type="caution">
    <text evidence="1">The sequence shown here is derived from an EMBL/GenBank/DDBJ whole genome shotgun (WGS) entry which is preliminary data.</text>
</comment>
<keyword evidence="2" id="KW-1185">Reference proteome</keyword>
<dbReference type="EMBL" id="ADFR01000002">
    <property type="protein sequence ID" value="EFC06046.1"/>
    <property type="molecule type" value="Genomic_DNA"/>
</dbReference>
<proteinExistence type="predicted"/>